<evidence type="ECO:0000313" key="3">
    <source>
        <dbReference type="EMBL" id="MBB5697482.1"/>
    </source>
</evidence>
<feature type="chain" id="PRO_5031047804" description="C-type lysozyme inhibitor domain-containing protein" evidence="2">
    <location>
        <begin position="19"/>
        <end position="160"/>
    </location>
</feature>
<organism evidence="3 4">
    <name type="scientific">Sphingomonas yantingensis</name>
    <dbReference type="NCBI Taxonomy" id="1241761"/>
    <lineage>
        <taxon>Bacteria</taxon>
        <taxon>Pseudomonadati</taxon>
        <taxon>Pseudomonadota</taxon>
        <taxon>Alphaproteobacteria</taxon>
        <taxon>Sphingomonadales</taxon>
        <taxon>Sphingomonadaceae</taxon>
        <taxon>Sphingomonas</taxon>
    </lineage>
</organism>
<proteinExistence type="predicted"/>
<evidence type="ECO:0000313" key="4">
    <source>
        <dbReference type="Proteomes" id="UP000557739"/>
    </source>
</evidence>
<evidence type="ECO:0000256" key="1">
    <source>
        <dbReference type="SAM" id="MobiDB-lite"/>
    </source>
</evidence>
<dbReference type="EMBL" id="JACIJJ010000001">
    <property type="protein sequence ID" value="MBB5697482.1"/>
    <property type="molecule type" value="Genomic_DNA"/>
</dbReference>
<dbReference type="PROSITE" id="PS51257">
    <property type="entry name" value="PROKAR_LIPOPROTEIN"/>
    <property type="match status" value="1"/>
</dbReference>
<dbReference type="Proteomes" id="UP000557739">
    <property type="component" value="Unassembled WGS sequence"/>
</dbReference>
<reference evidence="3 4" key="1">
    <citation type="submission" date="2020-08" db="EMBL/GenBank/DDBJ databases">
        <title>Genomic Encyclopedia of Type Strains, Phase IV (KMG-IV): sequencing the most valuable type-strain genomes for metagenomic binning, comparative biology and taxonomic classification.</title>
        <authorList>
            <person name="Goeker M."/>
        </authorList>
    </citation>
    <scope>NUCLEOTIDE SEQUENCE [LARGE SCALE GENOMIC DNA]</scope>
    <source>
        <strain evidence="3 4">DSM 27244</strain>
    </source>
</reference>
<accession>A0A7W9EGU3</accession>
<name>A0A7W9EGU3_9SPHN</name>
<comment type="caution">
    <text evidence="3">The sequence shown here is derived from an EMBL/GenBank/DDBJ whole genome shotgun (WGS) entry which is preliminary data.</text>
</comment>
<keyword evidence="2" id="KW-0732">Signal</keyword>
<dbReference type="RefSeq" id="WP_184024654.1">
    <property type="nucleotide sequence ID" value="NZ_JACIJJ010000001.1"/>
</dbReference>
<evidence type="ECO:0000256" key="2">
    <source>
        <dbReference type="SAM" id="SignalP"/>
    </source>
</evidence>
<protein>
    <recommendedName>
        <fullName evidence="5">C-type lysozyme inhibitor domain-containing protein</fullName>
    </recommendedName>
</protein>
<dbReference type="AlphaFoldDB" id="A0A7W9EGU3"/>
<feature type="signal peptide" evidence="2">
    <location>
        <begin position="1"/>
        <end position="18"/>
    </location>
</feature>
<gene>
    <name evidence="3" type="ORF">FHR19_000807</name>
</gene>
<feature type="compositionally biased region" description="Low complexity" evidence="1">
    <location>
        <begin position="34"/>
        <end position="45"/>
    </location>
</feature>
<keyword evidence="4" id="KW-1185">Reference proteome</keyword>
<feature type="region of interest" description="Disordered" evidence="1">
    <location>
        <begin position="17"/>
        <end position="61"/>
    </location>
</feature>
<sequence>MKRTAVALSLLLAACGSAGDDSESNLSVAVPEASPTSEPVTEPAETPAPEPSPMETPAATGALTAIPVEWQGVWAGRDGCARSATMRLSVVPDRLVFYEAEGVASEIERRAPREIALKLAMSGEGEAWERRAVLTLSEDGERLTRAEAGMDAVTYTRCAA</sequence>
<evidence type="ECO:0008006" key="5">
    <source>
        <dbReference type="Google" id="ProtNLM"/>
    </source>
</evidence>